<dbReference type="InterPro" id="IPR013976">
    <property type="entry name" value="HDOD"/>
</dbReference>
<comment type="caution">
    <text evidence="2">The sequence shown here is derived from an EMBL/GenBank/DDBJ whole genome shotgun (WGS) entry which is preliminary data.</text>
</comment>
<organism evidence="2 3">
    <name type="scientific">Pseudomarimonas arenosa</name>
    <dbReference type="NCBI Taxonomy" id="2774145"/>
    <lineage>
        <taxon>Bacteria</taxon>
        <taxon>Pseudomonadati</taxon>
        <taxon>Pseudomonadota</taxon>
        <taxon>Gammaproteobacteria</taxon>
        <taxon>Lysobacterales</taxon>
        <taxon>Lysobacteraceae</taxon>
        <taxon>Pseudomarimonas</taxon>
    </lineage>
</organism>
<dbReference type="Gene3D" id="1.10.3210.10">
    <property type="entry name" value="Hypothetical protein af1432"/>
    <property type="match status" value="1"/>
</dbReference>
<dbReference type="PANTHER" id="PTHR33525">
    <property type="match status" value="1"/>
</dbReference>
<dbReference type="SUPFAM" id="SSF55781">
    <property type="entry name" value="GAF domain-like"/>
    <property type="match status" value="1"/>
</dbReference>
<dbReference type="Pfam" id="PF08668">
    <property type="entry name" value="HDOD"/>
    <property type="match status" value="1"/>
</dbReference>
<dbReference type="PROSITE" id="PS51833">
    <property type="entry name" value="HDOD"/>
    <property type="match status" value="1"/>
</dbReference>
<dbReference type="AlphaFoldDB" id="A0AAW3ZM25"/>
<evidence type="ECO:0000313" key="2">
    <source>
        <dbReference type="EMBL" id="MBD8527208.1"/>
    </source>
</evidence>
<dbReference type="Proteomes" id="UP000613768">
    <property type="component" value="Unassembled WGS sequence"/>
</dbReference>
<dbReference type="SUPFAM" id="SSF109604">
    <property type="entry name" value="HD-domain/PDEase-like"/>
    <property type="match status" value="1"/>
</dbReference>
<reference evidence="2 3" key="1">
    <citation type="submission" date="2020-09" db="EMBL/GenBank/DDBJ databases">
        <title>Pseudoxanthomonas sp. CAU 1598 isolated from sand of Yaerae Beach.</title>
        <authorList>
            <person name="Kim W."/>
        </authorList>
    </citation>
    <scope>NUCLEOTIDE SEQUENCE [LARGE SCALE GENOMIC DNA]</scope>
    <source>
        <strain evidence="2 3">CAU 1598</strain>
    </source>
</reference>
<proteinExistence type="predicted"/>
<dbReference type="InterPro" id="IPR052340">
    <property type="entry name" value="RNase_Y/CdgJ"/>
</dbReference>
<dbReference type="SMART" id="SM00065">
    <property type="entry name" value="GAF"/>
    <property type="match status" value="1"/>
</dbReference>
<dbReference type="PANTHER" id="PTHR33525:SF3">
    <property type="entry name" value="RIBONUCLEASE Y"/>
    <property type="match status" value="1"/>
</dbReference>
<evidence type="ECO:0000259" key="1">
    <source>
        <dbReference type="PROSITE" id="PS51833"/>
    </source>
</evidence>
<accession>A0AAW3ZM25</accession>
<dbReference type="InterPro" id="IPR003018">
    <property type="entry name" value="GAF"/>
</dbReference>
<keyword evidence="3" id="KW-1185">Reference proteome</keyword>
<gene>
    <name evidence="2" type="ORF">IFO71_15805</name>
</gene>
<sequence>MEAAVSNLQTWSERLSERSLPAFAQTAAQIINRSNDVESSAAELARCVLQDMSMTARLLRMANSSYFAPPGTRINTVSRAIVMLGFDTVRDLSLSIAVIDSLWVGPHRDQVANAMATAFHSAMQAQKLAQLSHHPSAEEVYIATLLSHLGEMAVMCFLDDIGDAQRQRLLDTLGRPPAERESVERDVLGFALRDLTAVLNKDWRLSSALTQALDRSSPMNTASSLIGHGNSLAYLLRHKGEGPELNTLINEISKSLHISSRDLHSAVWQVAQQTADTLRALGAPAVADLVPHTPATPRSPTADSAAQAEVADQAAAVPNTKPAAPSTLWPQGDAHLQLAIIRDLSQTLLEGKPSAITLMEVVLEGVFRGVGMDRVVFALLTPDRSQLRARSSLIADGANFSPPFEFSIRDGETYGFSAWLKQTEPAWLQGELPPVPASKTMRALNGGHCFFAPLWVGSTAIGGLYADRAPSGRPLDAELFQQFKMFAQQARMGLGFIKQRAVIRDS</sequence>
<evidence type="ECO:0000313" key="3">
    <source>
        <dbReference type="Proteomes" id="UP000613768"/>
    </source>
</evidence>
<dbReference type="InterPro" id="IPR029016">
    <property type="entry name" value="GAF-like_dom_sf"/>
</dbReference>
<feature type="domain" description="HDOD" evidence="1">
    <location>
        <begin position="20"/>
        <end position="219"/>
    </location>
</feature>
<protein>
    <submittedName>
        <fullName evidence="2">HDOD domain-containing protein</fullName>
    </submittedName>
</protein>
<dbReference type="RefSeq" id="WP_192030628.1">
    <property type="nucleotide sequence ID" value="NZ_JACYTR010000043.1"/>
</dbReference>
<dbReference type="EMBL" id="JACYTR010000043">
    <property type="protein sequence ID" value="MBD8527208.1"/>
    <property type="molecule type" value="Genomic_DNA"/>
</dbReference>
<dbReference type="Gene3D" id="3.30.450.40">
    <property type="match status" value="1"/>
</dbReference>
<name>A0AAW3ZM25_9GAMM</name>